<organism evidence="1">
    <name type="scientific">marine metagenome</name>
    <dbReference type="NCBI Taxonomy" id="408172"/>
    <lineage>
        <taxon>unclassified sequences</taxon>
        <taxon>metagenomes</taxon>
        <taxon>ecological metagenomes</taxon>
    </lineage>
</organism>
<proteinExistence type="predicted"/>
<reference evidence="1" key="1">
    <citation type="submission" date="2018-05" db="EMBL/GenBank/DDBJ databases">
        <authorList>
            <person name="Lanie J.A."/>
            <person name="Ng W.-L."/>
            <person name="Kazmierczak K.M."/>
            <person name="Andrzejewski T.M."/>
            <person name="Davidsen T.M."/>
            <person name="Wayne K.J."/>
            <person name="Tettelin H."/>
            <person name="Glass J.I."/>
            <person name="Rusch D."/>
            <person name="Podicherti R."/>
            <person name="Tsui H.-C.T."/>
            <person name="Winkler M.E."/>
        </authorList>
    </citation>
    <scope>NUCLEOTIDE SEQUENCE</scope>
</reference>
<name>A0A382QF30_9ZZZZ</name>
<protein>
    <submittedName>
        <fullName evidence="1">Uncharacterized protein</fullName>
    </submittedName>
</protein>
<sequence length="33" mass="4102">VYEYKDTSYGIYSEQKESTWLFGSYYQWKLPKL</sequence>
<gene>
    <name evidence="1" type="ORF">METZ01_LOCUS337007</name>
</gene>
<accession>A0A382QF30</accession>
<dbReference type="AlphaFoldDB" id="A0A382QF30"/>
<dbReference type="EMBL" id="UINC01114091">
    <property type="protein sequence ID" value="SVC84153.1"/>
    <property type="molecule type" value="Genomic_DNA"/>
</dbReference>
<feature type="non-terminal residue" evidence="1">
    <location>
        <position position="1"/>
    </location>
</feature>
<evidence type="ECO:0000313" key="1">
    <source>
        <dbReference type="EMBL" id="SVC84153.1"/>
    </source>
</evidence>